<feature type="signal peptide" evidence="1">
    <location>
        <begin position="1"/>
        <end position="23"/>
    </location>
</feature>
<accession>A0A1P8WFR1</accession>
<organism evidence="2 3">
    <name type="scientific">Fuerstiella marisgermanici</name>
    <dbReference type="NCBI Taxonomy" id="1891926"/>
    <lineage>
        <taxon>Bacteria</taxon>
        <taxon>Pseudomonadati</taxon>
        <taxon>Planctomycetota</taxon>
        <taxon>Planctomycetia</taxon>
        <taxon>Planctomycetales</taxon>
        <taxon>Planctomycetaceae</taxon>
        <taxon>Fuerstiella</taxon>
    </lineage>
</organism>
<keyword evidence="1" id="KW-0732">Signal</keyword>
<dbReference type="EMBL" id="CP017641">
    <property type="protein sequence ID" value="APZ92886.1"/>
    <property type="molecule type" value="Genomic_DNA"/>
</dbReference>
<dbReference type="AlphaFoldDB" id="A0A1P8WFR1"/>
<proteinExistence type="predicted"/>
<sequence length="341" mass="38541" precursor="true">MTMLRWTILVRCLQCVALLNAVAFGQSPSSKPVSGIANRYVGDRGIEDDPQVVFAENFEKSTVDIIGKQWDTVRDRDVMSLSSDVPAGSSGTKSLLMTQRAENGTGGDLYRVLGDGYDKLHTRMYVRFAEDCEPVHHFGTCVGGNNPATRWPSVKAGQPTNGDKSFWVGIEPFGKSWQWDYYAYWCEMRGSPPRGQTWGNSFIRDDTLKVQRGKWTCVEVMVKMNDVDTSNGELALWIDGRQVSHLGEGFPRGKWIFDKFYPGQEGDGVRWNPDKGDREHFKTASGGDPFDGFRFRTDEKLNLNFLWLYVYITKGTTGHANRVWFDDVVVATDYIGPLRQK</sequence>
<reference evidence="2 3" key="1">
    <citation type="journal article" date="2016" name="Front. Microbiol.">
        <title>Fuerstia marisgermanicae gen. nov., sp. nov., an Unusual Member of the Phylum Planctomycetes from the German Wadden Sea.</title>
        <authorList>
            <person name="Kohn T."/>
            <person name="Heuer A."/>
            <person name="Jogler M."/>
            <person name="Vollmers J."/>
            <person name="Boedeker C."/>
            <person name="Bunk B."/>
            <person name="Rast P."/>
            <person name="Borchert D."/>
            <person name="Glockner I."/>
            <person name="Freese H.M."/>
            <person name="Klenk H.P."/>
            <person name="Overmann J."/>
            <person name="Kaster A.K."/>
            <person name="Rohde M."/>
            <person name="Wiegand S."/>
            <person name="Jogler C."/>
        </authorList>
    </citation>
    <scope>NUCLEOTIDE SEQUENCE [LARGE SCALE GENOMIC DNA]</scope>
    <source>
        <strain evidence="2 3">NH11</strain>
    </source>
</reference>
<protein>
    <recommendedName>
        <fullName evidence="4">Polysaccharide lyase</fullName>
    </recommendedName>
</protein>
<name>A0A1P8WFR1_9PLAN</name>
<evidence type="ECO:0000256" key="1">
    <source>
        <dbReference type="SAM" id="SignalP"/>
    </source>
</evidence>
<evidence type="ECO:0000313" key="2">
    <source>
        <dbReference type="EMBL" id="APZ92886.1"/>
    </source>
</evidence>
<gene>
    <name evidence="2" type="ORF">Fuma_02498</name>
</gene>
<dbReference type="STRING" id="1891926.Fuma_02498"/>
<keyword evidence="3" id="KW-1185">Reference proteome</keyword>
<dbReference type="OrthoDB" id="251863at2"/>
<dbReference type="Proteomes" id="UP000187735">
    <property type="component" value="Chromosome"/>
</dbReference>
<evidence type="ECO:0008006" key="4">
    <source>
        <dbReference type="Google" id="ProtNLM"/>
    </source>
</evidence>
<dbReference type="Gene3D" id="2.60.120.200">
    <property type="match status" value="1"/>
</dbReference>
<evidence type="ECO:0000313" key="3">
    <source>
        <dbReference type="Proteomes" id="UP000187735"/>
    </source>
</evidence>
<feature type="chain" id="PRO_5012885181" description="Polysaccharide lyase" evidence="1">
    <location>
        <begin position="24"/>
        <end position="341"/>
    </location>
</feature>
<dbReference type="KEGG" id="fmr:Fuma_02498"/>
<dbReference type="RefSeq" id="WP_145944141.1">
    <property type="nucleotide sequence ID" value="NZ_CP017641.1"/>
</dbReference>